<evidence type="ECO:0000256" key="1">
    <source>
        <dbReference type="SAM" id="MobiDB-lite"/>
    </source>
</evidence>
<gene>
    <name evidence="2" type="ORF">M408DRAFT_24376</name>
</gene>
<reference evidence="3" key="2">
    <citation type="submission" date="2015-01" db="EMBL/GenBank/DDBJ databases">
        <title>Evolutionary Origins and Diversification of the Mycorrhizal Mutualists.</title>
        <authorList>
            <consortium name="DOE Joint Genome Institute"/>
            <consortium name="Mycorrhizal Genomics Consortium"/>
            <person name="Kohler A."/>
            <person name="Kuo A."/>
            <person name="Nagy L.G."/>
            <person name="Floudas D."/>
            <person name="Copeland A."/>
            <person name="Barry K.W."/>
            <person name="Cichocki N."/>
            <person name="Veneault-Fourrey C."/>
            <person name="LaButti K."/>
            <person name="Lindquist E.A."/>
            <person name="Lipzen A."/>
            <person name="Lundell T."/>
            <person name="Morin E."/>
            <person name="Murat C."/>
            <person name="Riley R."/>
            <person name="Ohm R."/>
            <person name="Sun H."/>
            <person name="Tunlid A."/>
            <person name="Henrissat B."/>
            <person name="Grigoriev I.V."/>
            <person name="Hibbett D.S."/>
            <person name="Martin F."/>
        </authorList>
    </citation>
    <scope>NUCLEOTIDE SEQUENCE [LARGE SCALE GENOMIC DNA]</scope>
    <source>
        <strain evidence="3">MAFF 305830</strain>
    </source>
</reference>
<accession>A0A0C2XF26</accession>
<feature type="region of interest" description="Disordered" evidence="1">
    <location>
        <begin position="1"/>
        <end position="22"/>
    </location>
</feature>
<evidence type="ECO:0000313" key="2">
    <source>
        <dbReference type="EMBL" id="KIM27737.1"/>
    </source>
</evidence>
<protein>
    <submittedName>
        <fullName evidence="2">Uncharacterized protein</fullName>
    </submittedName>
</protein>
<feature type="compositionally biased region" description="Polar residues" evidence="1">
    <location>
        <begin position="1"/>
        <end position="12"/>
    </location>
</feature>
<evidence type="ECO:0000313" key="3">
    <source>
        <dbReference type="Proteomes" id="UP000054097"/>
    </source>
</evidence>
<sequence>MKETQQYGTSKSSPKRSCDDPPFIAYTKSRLTGARSIQALRLAKDGPPHRRARLRKNDIYIPTDEEMHAYIELQTQIKGRIVTTYSVDFSVSEMSSPYPATPISNGLWGASGEPGHRAFDSPISVQNRLSNGYSTSTSTIIAHPRKENSPSLEKTVGYSKENELVDAKYERHDDNLPADASRFKRFLQKARRIRPSIPFRSSPPREDGTGSSSGRRSPSERL</sequence>
<dbReference type="EMBL" id="KN824297">
    <property type="protein sequence ID" value="KIM27737.1"/>
    <property type="molecule type" value="Genomic_DNA"/>
</dbReference>
<proteinExistence type="predicted"/>
<feature type="region of interest" description="Disordered" evidence="1">
    <location>
        <begin position="193"/>
        <end position="222"/>
    </location>
</feature>
<keyword evidence="3" id="KW-1185">Reference proteome</keyword>
<organism evidence="2 3">
    <name type="scientific">Serendipita vermifera MAFF 305830</name>
    <dbReference type="NCBI Taxonomy" id="933852"/>
    <lineage>
        <taxon>Eukaryota</taxon>
        <taxon>Fungi</taxon>
        <taxon>Dikarya</taxon>
        <taxon>Basidiomycota</taxon>
        <taxon>Agaricomycotina</taxon>
        <taxon>Agaricomycetes</taxon>
        <taxon>Sebacinales</taxon>
        <taxon>Serendipitaceae</taxon>
        <taxon>Serendipita</taxon>
    </lineage>
</organism>
<dbReference type="HOGENOM" id="CLU_1246025_0_0_1"/>
<dbReference type="Proteomes" id="UP000054097">
    <property type="component" value="Unassembled WGS sequence"/>
</dbReference>
<dbReference type="AlphaFoldDB" id="A0A0C2XF26"/>
<reference evidence="2 3" key="1">
    <citation type="submission" date="2014-04" db="EMBL/GenBank/DDBJ databases">
        <authorList>
            <consortium name="DOE Joint Genome Institute"/>
            <person name="Kuo A."/>
            <person name="Zuccaro A."/>
            <person name="Kohler A."/>
            <person name="Nagy L.G."/>
            <person name="Floudas D."/>
            <person name="Copeland A."/>
            <person name="Barry K.W."/>
            <person name="Cichocki N."/>
            <person name="Veneault-Fourrey C."/>
            <person name="LaButti K."/>
            <person name="Lindquist E.A."/>
            <person name="Lipzen A."/>
            <person name="Lundell T."/>
            <person name="Morin E."/>
            <person name="Murat C."/>
            <person name="Sun H."/>
            <person name="Tunlid A."/>
            <person name="Henrissat B."/>
            <person name="Grigoriev I.V."/>
            <person name="Hibbett D.S."/>
            <person name="Martin F."/>
            <person name="Nordberg H.P."/>
            <person name="Cantor M.N."/>
            <person name="Hua S.X."/>
        </authorList>
    </citation>
    <scope>NUCLEOTIDE SEQUENCE [LARGE SCALE GENOMIC DNA]</scope>
    <source>
        <strain evidence="2 3">MAFF 305830</strain>
    </source>
</reference>
<name>A0A0C2XF26_SERVB</name>